<evidence type="ECO:0000256" key="2">
    <source>
        <dbReference type="ARBA" id="ARBA00023125"/>
    </source>
</evidence>
<proteinExistence type="predicted"/>
<dbReference type="InterPro" id="IPR001356">
    <property type="entry name" value="HD"/>
</dbReference>
<dbReference type="InterPro" id="IPR057939">
    <property type="entry name" value="TRF2_HOY1_PH"/>
</dbReference>
<feature type="region of interest" description="Disordered" evidence="7">
    <location>
        <begin position="1"/>
        <end position="50"/>
    </location>
</feature>
<sequence length="583" mass="64137">MSYEDVAIKMASTPSPTSSNSTSNNSASRRPPRKSTLTQQQKNQKRQRATQDQLVTLEMEFNKNPTPTATVRERIAEDINMTERSVQIWFQNRRAKIKLLAKKSIETGENCDSIPESMRNYLAMHPMENAKALSGSFLGRCGISPYGNDSLMMGSEQCPQGKVVIHHLSCRSLSIGSWRRVGQNAMDLIIFYSPDKRTMTYYINNDQAGYKIEYPFSYIKNVYLENGDPDSGKPGGLVVELTRPPNFFMDSSGSGGFFQCGDFTEDQQASQTMTHYLGGHPKVLSGQLAKLVSLEPFMSRHDAFGHQQISASAPVSPSLMNRPASQPNGNAQAHVGMFQESWGVNAHRNLRGPGHKRQRSRSVPAPIDFSMFNNPMPSFYIQHPGEPHSPPNPAIFAPIPQQPNNLGSLGPNLRIDTSSGYNMEYRQYPLSATTTNSPPEFASPGFFPGPDSAALTGSSYNNTPCAVPYLSPTPIVDQGGAMIQPSASPLSYMSHPDPAIVNQSPPLSIMHRAPSADVYSMNHSFSNMSDDGNGLNEMYSKHTINIPIHSPAFMDQSVIDMDMNQLISFEDNSASLSSEDTSQ</sequence>
<comment type="caution">
    <text evidence="9">The sequence shown here is derived from an EMBL/GenBank/DDBJ whole genome shotgun (WGS) entry which is preliminary data.</text>
</comment>
<evidence type="ECO:0000313" key="10">
    <source>
        <dbReference type="Proteomes" id="UP000683417"/>
    </source>
</evidence>
<gene>
    <name evidence="9" type="ORF">BGTH12_LOCUS7407</name>
</gene>
<evidence type="ECO:0000256" key="4">
    <source>
        <dbReference type="ARBA" id="ARBA00023242"/>
    </source>
</evidence>
<dbReference type="SMART" id="SM00389">
    <property type="entry name" value="HOX"/>
    <property type="match status" value="1"/>
</dbReference>
<dbReference type="Pfam" id="PF00046">
    <property type="entry name" value="Homeodomain"/>
    <property type="match status" value="1"/>
</dbReference>
<dbReference type="AlphaFoldDB" id="A0A9W4GHV4"/>
<reference evidence="9" key="1">
    <citation type="submission" date="2020-10" db="EMBL/GenBank/DDBJ databases">
        <authorList>
            <person name="Muller C M."/>
        </authorList>
    </citation>
    <scope>NUCLEOTIDE SEQUENCE</scope>
    <source>
        <strain evidence="9">THUN-12</strain>
    </source>
</reference>
<evidence type="ECO:0000256" key="5">
    <source>
        <dbReference type="PROSITE-ProRule" id="PRU00108"/>
    </source>
</evidence>
<dbReference type="PANTHER" id="PTHR24324">
    <property type="entry name" value="HOMEOBOX PROTEIN HHEX"/>
    <property type="match status" value="1"/>
</dbReference>
<dbReference type="Proteomes" id="UP000683417">
    <property type="component" value="Unassembled WGS sequence"/>
</dbReference>
<keyword evidence="2 5" id="KW-0238">DNA-binding</keyword>
<keyword evidence="4 5" id="KW-0539">Nucleus</keyword>
<evidence type="ECO:0000259" key="8">
    <source>
        <dbReference type="PROSITE" id="PS50071"/>
    </source>
</evidence>
<dbReference type="GO" id="GO:0005634">
    <property type="term" value="C:nucleus"/>
    <property type="evidence" value="ECO:0007669"/>
    <property type="project" value="UniProtKB-SubCell"/>
</dbReference>
<dbReference type="EMBL" id="CAJHIT010000010">
    <property type="protein sequence ID" value="CAD6506049.1"/>
    <property type="molecule type" value="Genomic_DNA"/>
</dbReference>
<dbReference type="InterPro" id="IPR009057">
    <property type="entry name" value="Homeodomain-like_sf"/>
</dbReference>
<dbReference type="CDD" id="cd00086">
    <property type="entry name" value="homeodomain"/>
    <property type="match status" value="1"/>
</dbReference>
<dbReference type="GO" id="GO:0000978">
    <property type="term" value="F:RNA polymerase II cis-regulatory region sequence-specific DNA binding"/>
    <property type="evidence" value="ECO:0007669"/>
    <property type="project" value="TreeGrafter"/>
</dbReference>
<evidence type="ECO:0000256" key="3">
    <source>
        <dbReference type="ARBA" id="ARBA00023155"/>
    </source>
</evidence>
<feature type="DNA-binding region" description="Homeobox" evidence="5">
    <location>
        <begin position="42"/>
        <end position="101"/>
    </location>
</feature>
<accession>A0A9W4GHV4</accession>
<dbReference type="GO" id="GO:0000981">
    <property type="term" value="F:DNA-binding transcription factor activity, RNA polymerase II-specific"/>
    <property type="evidence" value="ECO:0007669"/>
    <property type="project" value="InterPro"/>
</dbReference>
<organism evidence="9 10">
    <name type="scientific">Blumeria graminis f. sp. triticale</name>
    <dbReference type="NCBI Taxonomy" id="1689686"/>
    <lineage>
        <taxon>Eukaryota</taxon>
        <taxon>Fungi</taxon>
        <taxon>Dikarya</taxon>
        <taxon>Ascomycota</taxon>
        <taxon>Pezizomycotina</taxon>
        <taxon>Leotiomycetes</taxon>
        <taxon>Erysiphales</taxon>
        <taxon>Erysiphaceae</taxon>
        <taxon>Blumeria</taxon>
    </lineage>
</organism>
<keyword evidence="3 5" id="KW-0371">Homeobox</keyword>
<dbReference type="PROSITE" id="PS50071">
    <property type="entry name" value="HOMEOBOX_2"/>
    <property type="match status" value="1"/>
</dbReference>
<feature type="compositionally biased region" description="Low complexity" evidence="7">
    <location>
        <begin position="11"/>
        <end position="29"/>
    </location>
</feature>
<dbReference type="PROSITE" id="PS00027">
    <property type="entry name" value="HOMEOBOX_1"/>
    <property type="match status" value="1"/>
</dbReference>
<evidence type="ECO:0000256" key="6">
    <source>
        <dbReference type="RuleBase" id="RU000682"/>
    </source>
</evidence>
<evidence type="ECO:0000256" key="7">
    <source>
        <dbReference type="SAM" id="MobiDB-lite"/>
    </source>
</evidence>
<dbReference type="InterPro" id="IPR051000">
    <property type="entry name" value="Homeobox_DNA-bind_prot"/>
</dbReference>
<protein>
    <submittedName>
        <fullName evidence="9">BgTH12-06981</fullName>
    </submittedName>
</protein>
<dbReference type="InterPro" id="IPR017970">
    <property type="entry name" value="Homeobox_CS"/>
</dbReference>
<dbReference type="GO" id="GO:0030154">
    <property type="term" value="P:cell differentiation"/>
    <property type="evidence" value="ECO:0007669"/>
    <property type="project" value="TreeGrafter"/>
</dbReference>
<dbReference type="SUPFAM" id="SSF46689">
    <property type="entry name" value="Homeodomain-like"/>
    <property type="match status" value="1"/>
</dbReference>
<comment type="subcellular location">
    <subcellularLocation>
        <location evidence="1 5 6">Nucleus</location>
    </subcellularLocation>
</comment>
<dbReference type="Pfam" id="PF24818">
    <property type="entry name" value="PH_TRF2_HOY1"/>
    <property type="match status" value="1"/>
</dbReference>
<evidence type="ECO:0000256" key="1">
    <source>
        <dbReference type="ARBA" id="ARBA00004123"/>
    </source>
</evidence>
<name>A0A9W4GHV4_BLUGR</name>
<feature type="domain" description="Homeobox" evidence="8">
    <location>
        <begin position="40"/>
        <end position="100"/>
    </location>
</feature>
<evidence type="ECO:0000313" key="9">
    <source>
        <dbReference type="EMBL" id="CAD6506049.1"/>
    </source>
</evidence>
<dbReference type="PANTHER" id="PTHR24324:SF5">
    <property type="entry name" value="HEMATOPOIETICALLY-EXPRESSED HOMEOBOX PROTEIN HHEX"/>
    <property type="match status" value="1"/>
</dbReference>
<dbReference type="Gene3D" id="1.10.10.60">
    <property type="entry name" value="Homeodomain-like"/>
    <property type="match status" value="1"/>
</dbReference>